<keyword evidence="4" id="KW-0472">Membrane</keyword>
<keyword evidence="3" id="KW-0460">Magnesium</keyword>
<dbReference type="Pfam" id="PF16212">
    <property type="entry name" value="PhoLip_ATPase_C"/>
    <property type="match status" value="2"/>
</dbReference>
<dbReference type="PANTHER" id="PTHR24092">
    <property type="entry name" value="PROBABLE PHOSPHOLIPID-TRANSPORTING ATPASE"/>
    <property type="match status" value="1"/>
</dbReference>
<dbReference type="GO" id="GO:0045332">
    <property type="term" value="P:phospholipid translocation"/>
    <property type="evidence" value="ECO:0007669"/>
    <property type="project" value="TreeGrafter"/>
</dbReference>
<keyword evidence="4" id="KW-0812">Transmembrane</keyword>
<dbReference type="SUPFAM" id="SSF81665">
    <property type="entry name" value="Calcium ATPase, transmembrane domain M"/>
    <property type="match status" value="1"/>
</dbReference>
<evidence type="ECO:0000256" key="3">
    <source>
        <dbReference type="ARBA" id="ARBA00022842"/>
    </source>
</evidence>
<feature type="domain" description="P-type ATPase C-terminal" evidence="5">
    <location>
        <begin position="84"/>
        <end position="217"/>
    </location>
</feature>
<proteinExistence type="predicted"/>
<protein>
    <recommendedName>
        <fullName evidence="5">P-type ATPase C-terminal domain-containing protein</fullName>
    </recommendedName>
</protein>
<feature type="domain" description="P-type ATPase C-terminal" evidence="5">
    <location>
        <begin position="1"/>
        <end position="47"/>
    </location>
</feature>
<sequence>MCKLILYSFYKNICLYVIELWFAIYSGWSGQILFERWTIGLYNVWLPSEPIERGVLMGAEYSGELVTDGLENMKCGAVQAVERVLFTAAPPLAMGLFDKVCSADTMLKYPALYKPSQNADLFNVRVFWVWILNALVHSVILFWLPLMALHKDIIWGSGREGGYLLLGNIVYSYVVATVCLKAGLITNAWTWLTHLAIWGSIAMWFLFLVMYRTPNTSPRVKDHKKKEHPHVMAAIPEDFVHQVCYDLGKALDCKT</sequence>
<comment type="subcellular location">
    <subcellularLocation>
        <location evidence="1">Membrane</location>
        <topology evidence="1">Multi-pass membrane protein</topology>
    </subcellularLocation>
</comment>
<dbReference type="PANTHER" id="PTHR24092:SF150">
    <property type="entry name" value="PHOSPHOLIPID-TRANSPORTING ATPASE"/>
    <property type="match status" value="1"/>
</dbReference>
<feature type="transmembrane region" description="Helical" evidence="4">
    <location>
        <begin position="191"/>
        <end position="211"/>
    </location>
</feature>
<feature type="transmembrane region" description="Helical" evidence="4">
    <location>
        <begin position="12"/>
        <end position="34"/>
    </location>
</feature>
<evidence type="ECO:0000256" key="4">
    <source>
        <dbReference type="SAM" id="Phobius"/>
    </source>
</evidence>
<dbReference type="EMBL" id="OA570309">
    <property type="protein sequence ID" value="CAD7203199.1"/>
    <property type="molecule type" value="Genomic_DNA"/>
</dbReference>
<dbReference type="GO" id="GO:0140326">
    <property type="term" value="F:ATPase-coupled intramembrane lipid transporter activity"/>
    <property type="evidence" value="ECO:0007669"/>
    <property type="project" value="TreeGrafter"/>
</dbReference>
<keyword evidence="2" id="KW-0479">Metal-binding</keyword>
<dbReference type="AlphaFoldDB" id="A0A7R8ZE66"/>
<organism evidence="6">
    <name type="scientific">Timema douglasi</name>
    <name type="common">Walking stick</name>
    <dbReference type="NCBI Taxonomy" id="61478"/>
    <lineage>
        <taxon>Eukaryota</taxon>
        <taxon>Metazoa</taxon>
        <taxon>Ecdysozoa</taxon>
        <taxon>Arthropoda</taxon>
        <taxon>Hexapoda</taxon>
        <taxon>Insecta</taxon>
        <taxon>Pterygota</taxon>
        <taxon>Neoptera</taxon>
        <taxon>Polyneoptera</taxon>
        <taxon>Phasmatodea</taxon>
        <taxon>Timematodea</taxon>
        <taxon>Timematoidea</taxon>
        <taxon>Timematidae</taxon>
        <taxon>Timema</taxon>
    </lineage>
</organism>
<gene>
    <name evidence="6" type="ORF">TDIB3V08_LOCUS9373</name>
</gene>
<evidence type="ECO:0000259" key="5">
    <source>
        <dbReference type="Pfam" id="PF16212"/>
    </source>
</evidence>
<name>A0A7R8ZE66_TIMDO</name>
<evidence type="ECO:0000256" key="2">
    <source>
        <dbReference type="ARBA" id="ARBA00022723"/>
    </source>
</evidence>
<reference evidence="6" key="1">
    <citation type="submission" date="2020-11" db="EMBL/GenBank/DDBJ databases">
        <authorList>
            <person name="Tran Van P."/>
        </authorList>
    </citation>
    <scope>NUCLEOTIDE SEQUENCE</scope>
</reference>
<dbReference type="GO" id="GO:0005886">
    <property type="term" value="C:plasma membrane"/>
    <property type="evidence" value="ECO:0007669"/>
    <property type="project" value="TreeGrafter"/>
</dbReference>
<dbReference type="InterPro" id="IPR032630">
    <property type="entry name" value="P_typ_ATPase_c"/>
</dbReference>
<feature type="transmembrane region" description="Helical" evidence="4">
    <location>
        <begin position="127"/>
        <end position="149"/>
    </location>
</feature>
<dbReference type="GO" id="GO:0046872">
    <property type="term" value="F:metal ion binding"/>
    <property type="evidence" value="ECO:0007669"/>
    <property type="project" value="UniProtKB-KW"/>
</dbReference>
<feature type="transmembrane region" description="Helical" evidence="4">
    <location>
        <begin position="161"/>
        <end position="185"/>
    </location>
</feature>
<evidence type="ECO:0000313" key="6">
    <source>
        <dbReference type="EMBL" id="CAD7203199.1"/>
    </source>
</evidence>
<evidence type="ECO:0000256" key="1">
    <source>
        <dbReference type="ARBA" id="ARBA00004141"/>
    </source>
</evidence>
<dbReference type="GO" id="GO:0005802">
    <property type="term" value="C:trans-Golgi network"/>
    <property type="evidence" value="ECO:0007669"/>
    <property type="project" value="TreeGrafter"/>
</dbReference>
<accession>A0A7R8ZE66</accession>
<keyword evidence="4" id="KW-1133">Transmembrane helix</keyword>
<dbReference type="InterPro" id="IPR023298">
    <property type="entry name" value="ATPase_P-typ_TM_dom_sf"/>
</dbReference>